<protein>
    <recommendedName>
        <fullName evidence="6">Alpha-L-rhamnosidase six-hairpin glycosidase domain-containing protein</fullName>
    </recommendedName>
</protein>
<evidence type="ECO:0008006" key="6">
    <source>
        <dbReference type="Google" id="ProtNLM"/>
    </source>
</evidence>
<gene>
    <name evidence="4" type="ORF">ATEG_04706</name>
</gene>
<dbReference type="GO" id="GO:0005975">
    <property type="term" value="P:carbohydrate metabolic process"/>
    <property type="evidence" value="ECO:0007669"/>
    <property type="project" value="InterPro"/>
</dbReference>
<dbReference type="STRING" id="341663.Q0CNM8"/>
<dbReference type="EMBL" id="CH476599">
    <property type="protein sequence ID" value="EAU35153.1"/>
    <property type="molecule type" value="Genomic_DNA"/>
</dbReference>
<dbReference type="SMR" id="Q0CNM8"/>
<dbReference type="GeneID" id="4320350"/>
<feature type="domain" description="Beta-glucuronidase C-terminal" evidence="2">
    <location>
        <begin position="320"/>
        <end position="421"/>
    </location>
</feature>
<dbReference type="SUPFAM" id="SSF49785">
    <property type="entry name" value="Galactose-binding domain-like"/>
    <property type="match status" value="1"/>
</dbReference>
<dbReference type="InterPro" id="IPR031728">
    <property type="entry name" value="GlcAase_C"/>
</dbReference>
<evidence type="ECO:0000259" key="2">
    <source>
        <dbReference type="Pfam" id="PF16862"/>
    </source>
</evidence>
<evidence type="ECO:0000259" key="3">
    <source>
        <dbReference type="Pfam" id="PF17389"/>
    </source>
</evidence>
<dbReference type="Gene3D" id="3.20.20.80">
    <property type="entry name" value="Glycosidases"/>
    <property type="match status" value="1"/>
</dbReference>
<name>Q0CNM8_ASPTN</name>
<dbReference type="Pfam" id="PF17389">
    <property type="entry name" value="Bac_rhamnosid6H"/>
    <property type="match status" value="1"/>
</dbReference>
<dbReference type="RefSeq" id="XP_001213884.1">
    <property type="nucleotide sequence ID" value="XM_001213884.1"/>
</dbReference>
<dbReference type="Gene3D" id="2.60.40.1180">
    <property type="entry name" value="Golgi alpha-mannosidase II"/>
    <property type="match status" value="1"/>
</dbReference>
<dbReference type="SUPFAM" id="SSF48208">
    <property type="entry name" value="Six-hairpin glycosidases"/>
    <property type="match status" value="1"/>
</dbReference>
<keyword evidence="1" id="KW-0732">Signal</keyword>
<dbReference type="Gene3D" id="2.60.420.10">
    <property type="entry name" value="Maltose phosphorylase, domain 3"/>
    <property type="match status" value="1"/>
</dbReference>
<dbReference type="Gene3D" id="1.50.10.10">
    <property type="match status" value="1"/>
</dbReference>
<feature type="chain" id="PRO_5004170449" description="Alpha-L-rhamnosidase six-hairpin glycosidase domain-containing protein" evidence="1">
    <location>
        <begin position="21"/>
        <end position="1376"/>
    </location>
</feature>
<dbReference type="Proteomes" id="UP000007963">
    <property type="component" value="Unassembled WGS sequence"/>
</dbReference>
<evidence type="ECO:0000313" key="4">
    <source>
        <dbReference type="EMBL" id="EAU35153.1"/>
    </source>
</evidence>
<evidence type="ECO:0000313" key="5">
    <source>
        <dbReference type="Proteomes" id="UP000007963"/>
    </source>
</evidence>
<reference evidence="5" key="1">
    <citation type="submission" date="2005-09" db="EMBL/GenBank/DDBJ databases">
        <title>Annotation of the Aspergillus terreus NIH2624 genome.</title>
        <authorList>
            <person name="Birren B.W."/>
            <person name="Lander E.S."/>
            <person name="Galagan J.E."/>
            <person name="Nusbaum C."/>
            <person name="Devon K."/>
            <person name="Henn M."/>
            <person name="Ma L.-J."/>
            <person name="Jaffe D.B."/>
            <person name="Butler J."/>
            <person name="Alvarez P."/>
            <person name="Gnerre S."/>
            <person name="Grabherr M."/>
            <person name="Kleber M."/>
            <person name="Mauceli E.W."/>
            <person name="Brockman W."/>
            <person name="Rounsley S."/>
            <person name="Young S.K."/>
            <person name="LaButti K."/>
            <person name="Pushparaj V."/>
            <person name="DeCaprio D."/>
            <person name="Crawford M."/>
            <person name="Koehrsen M."/>
            <person name="Engels R."/>
            <person name="Montgomery P."/>
            <person name="Pearson M."/>
            <person name="Howarth C."/>
            <person name="Larson L."/>
            <person name="Luoma S."/>
            <person name="White J."/>
            <person name="Alvarado L."/>
            <person name="Kodira C.D."/>
            <person name="Zeng Q."/>
            <person name="Oleary S."/>
            <person name="Yandava C."/>
            <person name="Denning D.W."/>
            <person name="Nierman W.C."/>
            <person name="Milne T."/>
            <person name="Madden K."/>
        </authorList>
    </citation>
    <scope>NUCLEOTIDE SEQUENCE [LARGE SCALE GENOMIC DNA]</scope>
    <source>
        <strain evidence="5">NIH 2624 / FGSC A1156</strain>
    </source>
</reference>
<dbReference type="GO" id="GO:0003824">
    <property type="term" value="F:catalytic activity"/>
    <property type="evidence" value="ECO:0007669"/>
    <property type="project" value="UniProtKB-ARBA"/>
</dbReference>
<dbReference type="InterPro" id="IPR012341">
    <property type="entry name" value="6hp_glycosidase-like_sf"/>
</dbReference>
<organism evidence="4 5">
    <name type="scientific">Aspergillus terreus (strain NIH 2624 / FGSC A1156)</name>
    <dbReference type="NCBI Taxonomy" id="341663"/>
    <lineage>
        <taxon>Eukaryota</taxon>
        <taxon>Fungi</taxon>
        <taxon>Dikarya</taxon>
        <taxon>Ascomycota</taxon>
        <taxon>Pezizomycotina</taxon>
        <taxon>Eurotiomycetes</taxon>
        <taxon>Eurotiomycetidae</taxon>
        <taxon>Eurotiales</taxon>
        <taxon>Aspergillaceae</taxon>
        <taxon>Aspergillus</taxon>
        <taxon>Aspergillus subgen. Circumdati</taxon>
    </lineage>
</organism>
<dbReference type="HOGENOM" id="CLU_255929_0_0_1"/>
<feature type="domain" description="Alpha-L-rhamnosidase six-hairpin glycosidase" evidence="3">
    <location>
        <begin position="837"/>
        <end position="1159"/>
    </location>
</feature>
<dbReference type="PANTHER" id="PTHR34987:SF2">
    <property type="entry name" value="B, PUTATIVE (AFU_ORTHOLOGUE AFUA_7G05040)-RELATED"/>
    <property type="match status" value="1"/>
</dbReference>
<dbReference type="Pfam" id="PF16862">
    <property type="entry name" value="Glyco_hydro_79C"/>
    <property type="match status" value="1"/>
</dbReference>
<feature type="signal peptide" evidence="1">
    <location>
        <begin position="1"/>
        <end position="20"/>
    </location>
</feature>
<dbReference type="InterPro" id="IPR008928">
    <property type="entry name" value="6-hairpin_glycosidase_sf"/>
</dbReference>
<dbReference type="VEuPathDB" id="FungiDB:ATEG_04706"/>
<sequence length="1376" mass="152401">MTHRICSIWILFQALGTASGLSFNVPETPPSNASNQLPAAPVGVSDRATYDPSSPNAVTYSVSDPADAPSSLTFGPSFMTLASSYGGDVILGLNRRLNNLSNTIAAAKLATQQIANLAAIELGNEPNFFTSSDPIAGGASWTAAADYASEVAWQKAVCGNLSTTDLISAGVFFGTSPMSISGLSAAEGSAKTYVHDYCSHNYPQSGSTANLATLMGHSAIASQIEPFAAEVSAAAAQGKPHIVGETNSATQGGGGISPTFGAALWILDYVMQFLLMGTQYCWWGRYDMGSPYYGAYFATMALANADKIAPLDDQSTSYAAYAIYKDNTPVRVLLYNSDYYTSGARPSQTYTLSGLKASSVTAKRLTAPYATSRVDRGQNPTVAGQTFANGTCTIQGTMVQETTTVSAGKATFTVGASEALLVYFQLFSDYASPTTLGAAYLRSTYPNCPSHREARSLRRGSAIHDGDIINQLQANWIWVPDWVDSSMVNTTGRIVRFYREFHLSSRPTRALLHCSADTRYKLFVNGVRTVVGPARSSPLIWYYDTLDIAPYLRDGKNEIKFVVLRYFVSTRGAMPFERTALPGLTVVGSVETNSETVDLSSCHTDWKAQVDESVRYPMGLIDDGFLHISERISPTPPGPKIDPKVYGVKTLNGDLATWPLRPRVIPMPETSPAIVNIVRHAQSSIPVHDWSSWLDHGKTLTLPGNSTHTIELQADVHSTAFLRWTLQAARPSRIRLKLTYSEGYELEPRSYPFFRRKAGRLDAENGHLLGPYDEVTLDLPGTQNATIYEPFWFRTFRLMRWELTIGPEPVDLISFEATQVNYPMGVKATWKEPGDAHSEQIWAVSIRTMRNCMFDGYSDCPFYEQLQYSGDSRSVGLFHYLLSGDDRLMRQAITNFAASVTAEGLTQSRFPSHQPQLIAGFSLYWILQVCDHHLFFGDARYTRSFVPRIDGVLDFFDVHIDALGLVSGLPQHVWQYVDWVTTWHATDEHPDKGVPTSGRRSNRHTYFSLLYAYVLTQAAALVRAVGRPGHANEYERRAAAVLDAVRAHCYDGRFFTDSTADIADDSAYSQHCQVFAVLSGASPPHDRARLLREAFADPRFSQCSYVMKFYALRAFSIAGDEVYEEFWPRVWDPWRRMLANNLTTWEEDDVRQRSDCHAWGSVPIYEYCTELAGIRPIAPGATKLLFKPRLGLKCTLTIYVHLLHDVAHFRIARLPRDLAHAHRPTQVRRIDMGATTGIHLRADNVNNAELLSRCNHPGIRNQAFQAPRAEVLFRPPLDLHGHLGRHILIHLPLDGLLPLPINQALELARRGVGEMRRLELVEVLDLALEEMPHRRAEDVACRVQSRVQQALVDVDCLLDRLAWDEAVGGIREAAEV</sequence>
<dbReference type="Gene3D" id="2.60.120.260">
    <property type="entry name" value="Galactose-binding domain-like"/>
    <property type="match status" value="1"/>
</dbReference>
<dbReference type="eggNOG" id="ENOG502R0IR">
    <property type="taxonomic scope" value="Eukaryota"/>
</dbReference>
<dbReference type="InterPro" id="IPR013780">
    <property type="entry name" value="Glyco_hydro_b"/>
</dbReference>
<dbReference type="OrthoDB" id="6503935at2759"/>
<dbReference type="InterPro" id="IPR008979">
    <property type="entry name" value="Galactose-bd-like_sf"/>
</dbReference>
<dbReference type="InterPro" id="IPR035396">
    <property type="entry name" value="Bac_rhamnosid6H"/>
</dbReference>
<dbReference type="SUPFAM" id="SSF51445">
    <property type="entry name" value="(Trans)glycosidases"/>
    <property type="match status" value="1"/>
</dbReference>
<dbReference type="PANTHER" id="PTHR34987">
    <property type="entry name" value="C, PUTATIVE (AFU_ORTHOLOGUE AFUA_3G02880)-RELATED"/>
    <property type="match status" value="1"/>
</dbReference>
<evidence type="ECO:0000256" key="1">
    <source>
        <dbReference type="SAM" id="SignalP"/>
    </source>
</evidence>
<accession>Q0CNM8</accession>
<proteinExistence type="predicted"/>
<dbReference type="InterPro" id="IPR017853">
    <property type="entry name" value="GH"/>
</dbReference>